<keyword evidence="10" id="KW-1185">Reference proteome</keyword>
<evidence type="ECO:0000256" key="4">
    <source>
        <dbReference type="ARBA" id="ARBA00022692"/>
    </source>
</evidence>
<dbReference type="Gene3D" id="1.10.3430.10">
    <property type="entry name" value="Ammonium transporter AmtB like domains"/>
    <property type="match status" value="1"/>
</dbReference>
<sequence length="479" mass="53609">MIPNIFRQCNHIDFDRYFLTEVMSAIYPDDFNYTYYDYSFRFRNDDLISTTSSWRSFARIILVILLRIGFVLIHIGSVPVNNVNLILLQNIIDFCWVTIVYALVGIVIAYTGDIKGLLGEGHWIGDEIVDKDEIIIGWSAVSIAAAILTCGIVGRTHTIGYLIIGFLLAGLVQPFLIHWIWTPQGWIRTNVLLQQEVYFHDYGGSAVVHLVGGLSGFIGCLTLGRRILRLDAIDDASIAVGSAGTVFAGQLFVFIGLQSLGMLNIQALRFEVKAKTQKNIFVNNLLAASSCSLLVVAFHFFIPREEFNHWTVMRCVQATVAGLVVISAGLDIYSPMMAIGLGTTGSIIFYLVSRQVFNSALEDYCNIVAIHLVCAIWGSFLVPLFCINEHDEVRMILLNFMWQLICLVTIIAFVAITMILAFGTLHHSGLLRNRSEYLNHLRANVAEGRTRRKSLLERLFRADRDPVYLQPGTSSGEPL</sequence>
<feature type="transmembrane region" description="Helical" evidence="8">
    <location>
        <begin position="364"/>
        <end position="385"/>
    </location>
</feature>
<evidence type="ECO:0000313" key="10">
    <source>
        <dbReference type="Proteomes" id="UP000504631"/>
    </source>
</evidence>
<evidence type="ECO:0000256" key="1">
    <source>
        <dbReference type="ARBA" id="ARBA00004141"/>
    </source>
</evidence>
<evidence type="ECO:0000256" key="2">
    <source>
        <dbReference type="ARBA" id="ARBA00005887"/>
    </source>
</evidence>
<keyword evidence="6 8" id="KW-0472">Membrane</keyword>
<feature type="transmembrane region" description="Helical" evidence="8">
    <location>
        <begin position="332"/>
        <end position="352"/>
    </location>
</feature>
<feature type="transmembrane region" description="Helical" evidence="8">
    <location>
        <begin position="87"/>
        <end position="110"/>
    </location>
</feature>
<dbReference type="SUPFAM" id="SSF111352">
    <property type="entry name" value="Ammonium transporter"/>
    <property type="match status" value="1"/>
</dbReference>
<feature type="transmembrane region" description="Helical" evidence="8">
    <location>
        <begin position="236"/>
        <end position="260"/>
    </location>
</feature>
<dbReference type="PANTHER" id="PTHR11730:SF6">
    <property type="entry name" value="AMMONIUM TRANSPORTER"/>
    <property type="match status" value="1"/>
</dbReference>
<feature type="domain" description="Ammonium transporter AmtB-like" evidence="9">
    <location>
        <begin position="60"/>
        <end position="435"/>
    </location>
</feature>
<evidence type="ECO:0000259" key="9">
    <source>
        <dbReference type="Pfam" id="PF00909"/>
    </source>
</evidence>
<dbReference type="GO" id="GO:0005886">
    <property type="term" value="C:plasma membrane"/>
    <property type="evidence" value="ECO:0007669"/>
    <property type="project" value="TreeGrafter"/>
</dbReference>
<dbReference type="InterPro" id="IPR029020">
    <property type="entry name" value="Ammonium/urea_transptr"/>
</dbReference>
<evidence type="ECO:0000256" key="3">
    <source>
        <dbReference type="ARBA" id="ARBA00022448"/>
    </source>
</evidence>
<evidence type="ECO:0000256" key="7">
    <source>
        <dbReference type="ARBA" id="ARBA00023177"/>
    </source>
</evidence>
<feature type="transmembrane region" description="Helical" evidence="8">
    <location>
        <begin position="161"/>
        <end position="182"/>
    </location>
</feature>
<feature type="transmembrane region" description="Helical" evidence="8">
    <location>
        <begin position="280"/>
        <end position="302"/>
    </location>
</feature>
<dbReference type="KEGG" id="bvk:117232306"/>
<dbReference type="GO" id="GO:0097272">
    <property type="term" value="P:ammonium homeostasis"/>
    <property type="evidence" value="ECO:0007669"/>
    <property type="project" value="TreeGrafter"/>
</dbReference>
<keyword evidence="5 8" id="KW-1133">Transmembrane helix</keyword>
<feature type="transmembrane region" description="Helical" evidence="8">
    <location>
        <begin position="400"/>
        <end position="425"/>
    </location>
</feature>
<reference evidence="11" key="1">
    <citation type="submission" date="2025-08" db="UniProtKB">
        <authorList>
            <consortium name="RefSeq"/>
        </authorList>
    </citation>
    <scope>IDENTIFICATION</scope>
    <source>
        <tissue evidence="11">Muscle</tissue>
    </source>
</reference>
<feature type="transmembrane region" description="Helical" evidence="8">
    <location>
        <begin position="56"/>
        <end position="75"/>
    </location>
</feature>
<comment type="subcellular location">
    <subcellularLocation>
        <location evidence="1">Membrane</location>
        <topology evidence="1">Multi-pass membrane protein</topology>
    </subcellularLocation>
</comment>
<dbReference type="GO" id="GO:0008519">
    <property type="term" value="F:ammonium channel activity"/>
    <property type="evidence" value="ECO:0007669"/>
    <property type="project" value="InterPro"/>
</dbReference>
<dbReference type="InterPro" id="IPR024041">
    <property type="entry name" value="NH4_transpt_AmtB-like_dom"/>
</dbReference>
<feature type="transmembrane region" description="Helical" evidence="8">
    <location>
        <begin position="135"/>
        <end position="154"/>
    </location>
</feature>
<keyword evidence="4 8" id="KW-0812">Transmembrane</keyword>
<dbReference type="GeneID" id="117232306"/>
<evidence type="ECO:0000313" key="11">
    <source>
        <dbReference type="RefSeq" id="XP_033347507.1"/>
    </source>
</evidence>
<name>A0A6J3K334_9HYME</name>
<protein>
    <submittedName>
        <fullName evidence="11">Ammonium transporter 1 member 3-like</fullName>
    </submittedName>
</protein>
<evidence type="ECO:0000256" key="5">
    <source>
        <dbReference type="ARBA" id="ARBA00022989"/>
    </source>
</evidence>
<dbReference type="RefSeq" id="XP_033347507.1">
    <property type="nucleotide sequence ID" value="XM_033491616.1"/>
</dbReference>
<dbReference type="AlphaFoldDB" id="A0A6J3K334"/>
<dbReference type="PANTHER" id="PTHR11730">
    <property type="entry name" value="AMMONIUM TRANSPORTER"/>
    <property type="match status" value="1"/>
</dbReference>
<dbReference type="Proteomes" id="UP000504631">
    <property type="component" value="Unplaced"/>
</dbReference>
<feature type="transmembrane region" description="Helical" evidence="8">
    <location>
        <begin position="202"/>
        <end position="224"/>
    </location>
</feature>
<proteinExistence type="inferred from homology"/>
<keyword evidence="7" id="KW-0924">Ammonia transport</keyword>
<organism evidence="10 11">
    <name type="scientific">Bombus vosnesenskii</name>
    <dbReference type="NCBI Taxonomy" id="207650"/>
    <lineage>
        <taxon>Eukaryota</taxon>
        <taxon>Metazoa</taxon>
        <taxon>Ecdysozoa</taxon>
        <taxon>Arthropoda</taxon>
        <taxon>Hexapoda</taxon>
        <taxon>Insecta</taxon>
        <taxon>Pterygota</taxon>
        <taxon>Neoptera</taxon>
        <taxon>Endopterygota</taxon>
        <taxon>Hymenoptera</taxon>
        <taxon>Apocrita</taxon>
        <taxon>Aculeata</taxon>
        <taxon>Apoidea</taxon>
        <taxon>Anthophila</taxon>
        <taxon>Apidae</taxon>
        <taxon>Bombus</taxon>
        <taxon>Pyrobombus</taxon>
    </lineage>
</organism>
<accession>A0A6J3K334</accession>
<keyword evidence="3" id="KW-0813">Transport</keyword>
<comment type="similarity">
    <text evidence="2">Belongs to the ammonia transporter channel (TC 1.A.11.2) family.</text>
</comment>
<gene>
    <name evidence="11" type="primary">LOC117232306</name>
</gene>
<evidence type="ECO:0000256" key="6">
    <source>
        <dbReference type="ARBA" id="ARBA00023136"/>
    </source>
</evidence>
<evidence type="ECO:0000256" key="8">
    <source>
        <dbReference type="SAM" id="Phobius"/>
    </source>
</evidence>
<dbReference type="Pfam" id="PF00909">
    <property type="entry name" value="Ammonium_transp"/>
    <property type="match status" value="1"/>
</dbReference>